<organism evidence="2 3">
    <name type="scientific">Rhynocoris fuscipes</name>
    <dbReference type="NCBI Taxonomy" id="488301"/>
    <lineage>
        <taxon>Eukaryota</taxon>
        <taxon>Metazoa</taxon>
        <taxon>Ecdysozoa</taxon>
        <taxon>Arthropoda</taxon>
        <taxon>Hexapoda</taxon>
        <taxon>Insecta</taxon>
        <taxon>Pterygota</taxon>
        <taxon>Neoptera</taxon>
        <taxon>Paraneoptera</taxon>
        <taxon>Hemiptera</taxon>
        <taxon>Heteroptera</taxon>
        <taxon>Panheteroptera</taxon>
        <taxon>Cimicomorpha</taxon>
        <taxon>Reduviidae</taxon>
        <taxon>Harpactorinae</taxon>
        <taxon>Harpactorini</taxon>
        <taxon>Rhynocoris</taxon>
    </lineage>
</organism>
<reference evidence="2 3" key="1">
    <citation type="submission" date="2022-12" db="EMBL/GenBank/DDBJ databases">
        <title>Chromosome-level genome assembly of true bugs.</title>
        <authorList>
            <person name="Ma L."/>
            <person name="Li H."/>
        </authorList>
    </citation>
    <scope>NUCLEOTIDE SEQUENCE [LARGE SCALE GENOMIC DNA]</scope>
    <source>
        <strain evidence="2">Lab_2022b</strain>
    </source>
</reference>
<evidence type="ECO:0000256" key="1">
    <source>
        <dbReference type="SAM" id="SignalP"/>
    </source>
</evidence>
<feature type="signal peptide" evidence="1">
    <location>
        <begin position="1"/>
        <end position="16"/>
    </location>
</feature>
<keyword evidence="3" id="KW-1185">Reference proteome</keyword>
<accession>A0AAW1CHC8</accession>
<gene>
    <name evidence="2" type="ORF">O3M35_003700</name>
</gene>
<evidence type="ECO:0000313" key="3">
    <source>
        <dbReference type="Proteomes" id="UP001461498"/>
    </source>
</evidence>
<evidence type="ECO:0000313" key="2">
    <source>
        <dbReference type="EMBL" id="KAK9497776.1"/>
    </source>
</evidence>
<comment type="caution">
    <text evidence="2">The sequence shown here is derived from an EMBL/GenBank/DDBJ whole genome shotgun (WGS) entry which is preliminary data.</text>
</comment>
<protein>
    <submittedName>
        <fullName evidence="2">Uncharacterized protein</fullName>
    </submittedName>
</protein>
<dbReference type="AlphaFoldDB" id="A0AAW1CHC8"/>
<proteinExistence type="predicted"/>
<dbReference type="EMBL" id="JAPXFL010000013">
    <property type="protein sequence ID" value="KAK9497776.1"/>
    <property type="molecule type" value="Genomic_DNA"/>
</dbReference>
<keyword evidence="1" id="KW-0732">Signal</keyword>
<name>A0AAW1CHC8_9HEMI</name>
<dbReference type="Proteomes" id="UP001461498">
    <property type="component" value="Unassembled WGS sequence"/>
</dbReference>
<sequence>MICRLFLLLFLSCTQACDYDAVIEYIKSCDDSNTDFKLSNVGLTLDADCKLVPKGCVQLSKANAKISVKYEVFKGSPVPLLKGSKEACGLKVNNWTLKCPTKKDDKICVQPDWKFDIPKQALSLASSGKVRLVVHVTSDTGSACFEGQGYLKKKN</sequence>
<feature type="chain" id="PRO_5043867024" evidence="1">
    <location>
        <begin position="17"/>
        <end position="155"/>
    </location>
</feature>